<dbReference type="SUPFAM" id="SSF51338">
    <property type="entry name" value="Composite domain of metallo-dependent hydrolases"/>
    <property type="match status" value="1"/>
</dbReference>
<feature type="chain" id="PRO_5046987988" evidence="1">
    <location>
        <begin position="21"/>
        <end position="560"/>
    </location>
</feature>
<gene>
    <name evidence="3" type="ORF">ACFFJH_08785</name>
</gene>
<dbReference type="EMBL" id="JBHLXJ010000009">
    <property type="protein sequence ID" value="MFC0349901.1"/>
    <property type="molecule type" value="Genomic_DNA"/>
</dbReference>
<proteinExistence type="predicted"/>
<keyword evidence="3" id="KW-0378">Hydrolase</keyword>
<organism evidence="3 4">
    <name type="scientific">Undibacterium danionis</name>
    <dbReference type="NCBI Taxonomy" id="1812100"/>
    <lineage>
        <taxon>Bacteria</taxon>
        <taxon>Pseudomonadati</taxon>
        <taxon>Pseudomonadota</taxon>
        <taxon>Betaproteobacteria</taxon>
        <taxon>Burkholderiales</taxon>
        <taxon>Oxalobacteraceae</taxon>
        <taxon>Undibacterium</taxon>
    </lineage>
</organism>
<dbReference type="InterPro" id="IPR033932">
    <property type="entry name" value="YtcJ-like"/>
</dbReference>
<reference evidence="3 4" key="1">
    <citation type="submission" date="2024-09" db="EMBL/GenBank/DDBJ databases">
        <authorList>
            <person name="Sun Q."/>
            <person name="Mori K."/>
        </authorList>
    </citation>
    <scope>NUCLEOTIDE SEQUENCE [LARGE SCALE GENOMIC DNA]</scope>
    <source>
        <strain evidence="3 4">CCM 8677</strain>
    </source>
</reference>
<sequence>MKRTLCIWAVLLGFAVGAQAQKPAADVIIQNARIWTVDPARPEAQAVAILADKIVAVGSNQQIAFWRGKQTKVINAQGKRVLPGFNDAHVHFADGGNSLSEVALKDATSPQEFVRRIAAHAAHLPQGEWLIGGNWDDQAFSQPELPTRHMIDAASADRPIFVTRYDGHMALANSFVLKLAGIDRNTPDPIGGEIVRDSTGNPAGLLKDAAMDLVFKVMPEPSHEKRMRTIRAGLKYAAQYGVTSVQDMNPPYSDIAAYAELAERNELTARMYVAPMLLDADDIRKLGLRRAFGSDYLRIGALKAYADGSLGSSTAYFHEPYLDALDLDAPQARGMLAAEMQPLDAMRERMIKADQAGLQLCIHAIGDDGIAAILDLFEDVVKANGPRDRRFRIEHAQHLAQKDFARFAKLGVIASVQPYHAIDDGRFVDKRIGHDRASRTYAFRSFLQHGVRLAIGTDWTVAPLDPMSAIYAAVTRATIDGQFPQGWYPEQKLTVAEVVQAYTMGSAYAEFQEQIKGSITVGKLADIVILSQDIFKIPPEQIKDVKIEKTMLGGKLVYER</sequence>
<dbReference type="Gene3D" id="3.20.20.140">
    <property type="entry name" value="Metal-dependent hydrolases"/>
    <property type="match status" value="1"/>
</dbReference>
<feature type="signal peptide" evidence="1">
    <location>
        <begin position="1"/>
        <end position="20"/>
    </location>
</feature>
<accession>A0ABV6IFU3</accession>
<evidence type="ECO:0000256" key="1">
    <source>
        <dbReference type="SAM" id="SignalP"/>
    </source>
</evidence>
<evidence type="ECO:0000259" key="2">
    <source>
        <dbReference type="Pfam" id="PF07969"/>
    </source>
</evidence>
<comment type="caution">
    <text evidence="3">The sequence shown here is derived from an EMBL/GenBank/DDBJ whole genome shotgun (WGS) entry which is preliminary data.</text>
</comment>
<dbReference type="InterPro" id="IPR013108">
    <property type="entry name" value="Amidohydro_3"/>
</dbReference>
<dbReference type="Proteomes" id="UP001589844">
    <property type="component" value="Unassembled WGS sequence"/>
</dbReference>
<dbReference type="Gene3D" id="2.30.40.10">
    <property type="entry name" value="Urease, subunit C, domain 1"/>
    <property type="match status" value="1"/>
</dbReference>
<evidence type="ECO:0000313" key="4">
    <source>
        <dbReference type="Proteomes" id="UP001589844"/>
    </source>
</evidence>
<dbReference type="InterPro" id="IPR011059">
    <property type="entry name" value="Metal-dep_hydrolase_composite"/>
</dbReference>
<dbReference type="Gene3D" id="3.10.310.70">
    <property type="match status" value="1"/>
</dbReference>
<dbReference type="GO" id="GO:0016787">
    <property type="term" value="F:hydrolase activity"/>
    <property type="evidence" value="ECO:0007669"/>
    <property type="project" value="UniProtKB-KW"/>
</dbReference>
<dbReference type="RefSeq" id="WP_390211737.1">
    <property type="nucleotide sequence ID" value="NZ_JBHLXJ010000009.1"/>
</dbReference>
<name>A0ABV6IFU3_9BURK</name>
<dbReference type="EC" id="3.5.-.-" evidence="3"/>
<keyword evidence="4" id="KW-1185">Reference proteome</keyword>
<dbReference type="SUPFAM" id="SSF51556">
    <property type="entry name" value="Metallo-dependent hydrolases"/>
    <property type="match status" value="1"/>
</dbReference>
<feature type="domain" description="Amidohydrolase 3" evidence="2">
    <location>
        <begin position="72"/>
        <end position="558"/>
    </location>
</feature>
<protein>
    <submittedName>
        <fullName evidence="3">Amidohydrolase</fullName>
        <ecNumber evidence="3">3.5.-.-</ecNumber>
    </submittedName>
</protein>
<dbReference type="CDD" id="cd01300">
    <property type="entry name" value="YtcJ_like"/>
    <property type="match status" value="1"/>
</dbReference>
<evidence type="ECO:0000313" key="3">
    <source>
        <dbReference type="EMBL" id="MFC0349901.1"/>
    </source>
</evidence>
<dbReference type="InterPro" id="IPR032466">
    <property type="entry name" value="Metal_Hydrolase"/>
</dbReference>
<dbReference type="PANTHER" id="PTHR22642:SF2">
    <property type="entry name" value="PROTEIN LONG AFTER FAR-RED 3"/>
    <property type="match status" value="1"/>
</dbReference>
<dbReference type="PANTHER" id="PTHR22642">
    <property type="entry name" value="IMIDAZOLONEPROPIONASE"/>
    <property type="match status" value="1"/>
</dbReference>
<dbReference type="Pfam" id="PF07969">
    <property type="entry name" value="Amidohydro_3"/>
    <property type="match status" value="1"/>
</dbReference>
<keyword evidence="1" id="KW-0732">Signal</keyword>